<dbReference type="STRING" id="530564.Psta_3380"/>
<organism evidence="1 2">
    <name type="scientific">Pirellula staleyi (strain ATCC 27377 / DSM 6068 / ICPB 4128)</name>
    <name type="common">Pirella staleyi</name>
    <dbReference type="NCBI Taxonomy" id="530564"/>
    <lineage>
        <taxon>Bacteria</taxon>
        <taxon>Pseudomonadati</taxon>
        <taxon>Planctomycetota</taxon>
        <taxon>Planctomycetia</taxon>
        <taxon>Pirellulales</taxon>
        <taxon>Pirellulaceae</taxon>
        <taxon>Pirellula</taxon>
    </lineage>
</organism>
<dbReference type="Proteomes" id="UP000001887">
    <property type="component" value="Chromosome"/>
</dbReference>
<dbReference type="AlphaFoldDB" id="D2QXW7"/>
<gene>
    <name evidence="1" type="ordered locus">Psta_3380</name>
</gene>
<protein>
    <submittedName>
        <fullName evidence="1">Uncharacterized protein</fullName>
    </submittedName>
</protein>
<proteinExistence type="predicted"/>
<evidence type="ECO:0000313" key="2">
    <source>
        <dbReference type="Proteomes" id="UP000001887"/>
    </source>
</evidence>
<reference evidence="1 2" key="1">
    <citation type="journal article" date="2009" name="Stand. Genomic Sci.">
        <title>Complete genome sequence of Pirellula staleyi type strain (ATCC 27377).</title>
        <authorList>
            <person name="Clum A."/>
            <person name="Tindall B.J."/>
            <person name="Sikorski J."/>
            <person name="Ivanova N."/>
            <person name="Mavrommatis K."/>
            <person name="Lucas S."/>
            <person name="Glavina del Rio T."/>
            <person name="Nolan M."/>
            <person name="Chen F."/>
            <person name="Tice H."/>
            <person name="Pitluck S."/>
            <person name="Cheng J.F."/>
            <person name="Chertkov O."/>
            <person name="Brettin T."/>
            <person name="Han C."/>
            <person name="Detter J.C."/>
            <person name="Kuske C."/>
            <person name="Bruce D."/>
            <person name="Goodwin L."/>
            <person name="Ovchinikova G."/>
            <person name="Pati A."/>
            <person name="Mikhailova N."/>
            <person name="Chen A."/>
            <person name="Palaniappan K."/>
            <person name="Land M."/>
            <person name="Hauser L."/>
            <person name="Chang Y.J."/>
            <person name="Jeffries C.D."/>
            <person name="Chain P."/>
            <person name="Rohde M."/>
            <person name="Goker M."/>
            <person name="Bristow J."/>
            <person name="Eisen J.A."/>
            <person name="Markowitz V."/>
            <person name="Hugenholtz P."/>
            <person name="Kyrpides N.C."/>
            <person name="Klenk H.P."/>
            <person name="Lapidus A."/>
        </authorList>
    </citation>
    <scope>NUCLEOTIDE SEQUENCE [LARGE SCALE GENOMIC DNA]</scope>
    <source>
        <strain evidence="2">ATCC 27377 / DSM 6068 / ICPB 4128</strain>
    </source>
</reference>
<keyword evidence="2" id="KW-1185">Reference proteome</keyword>
<sequence length="187" mass="20502">MDSQWRISVDVPQQSQTALSWQVRRVVRSGNSRKLGMSAGGDVTPVTIAATRSQQRARDLSVARLLSYTAVLPGGADLSNPRLAHFGPVRPLSIDRNLLPVEVGIPKARRDDDFAGCQTLYRSGKQATRRLIRPQKRPLKSVGWFRTSANGSRRPLLLGRCVGGLAHLGRKTVASAGFFPCLLDIYI</sequence>
<name>D2QXW7_PIRSD</name>
<dbReference type="EMBL" id="CP001848">
    <property type="protein sequence ID" value="ADB18044.1"/>
    <property type="molecule type" value="Genomic_DNA"/>
</dbReference>
<dbReference type="HOGENOM" id="CLU_1446414_0_0_0"/>
<accession>D2QXW7</accession>
<dbReference type="KEGG" id="psl:Psta_3380"/>
<evidence type="ECO:0000313" key="1">
    <source>
        <dbReference type="EMBL" id="ADB18044.1"/>
    </source>
</evidence>